<organism evidence="1 2">
    <name type="scientific">Thelephora ganbajun</name>
    <name type="common">Ganba fungus</name>
    <dbReference type="NCBI Taxonomy" id="370292"/>
    <lineage>
        <taxon>Eukaryota</taxon>
        <taxon>Fungi</taxon>
        <taxon>Dikarya</taxon>
        <taxon>Basidiomycota</taxon>
        <taxon>Agaricomycotina</taxon>
        <taxon>Agaricomycetes</taxon>
        <taxon>Thelephorales</taxon>
        <taxon>Thelephoraceae</taxon>
        <taxon>Thelephora</taxon>
    </lineage>
</organism>
<name>A0ACB6ZJX8_THEGA</name>
<comment type="caution">
    <text evidence="1">The sequence shown here is derived from an EMBL/GenBank/DDBJ whole genome shotgun (WGS) entry which is preliminary data.</text>
</comment>
<accession>A0ACB6ZJX8</accession>
<evidence type="ECO:0000313" key="2">
    <source>
        <dbReference type="Proteomes" id="UP000886501"/>
    </source>
</evidence>
<keyword evidence="2" id="KW-1185">Reference proteome</keyword>
<proteinExistence type="predicted"/>
<protein>
    <submittedName>
        <fullName evidence="1">MFS general substrate transporter</fullName>
    </submittedName>
</protein>
<dbReference type="EMBL" id="MU117995">
    <property type="protein sequence ID" value="KAF9649628.1"/>
    <property type="molecule type" value="Genomic_DNA"/>
</dbReference>
<reference evidence="1" key="2">
    <citation type="journal article" date="2020" name="Nat. Commun.">
        <title>Large-scale genome sequencing of mycorrhizal fungi provides insights into the early evolution of symbiotic traits.</title>
        <authorList>
            <person name="Miyauchi S."/>
            <person name="Kiss E."/>
            <person name="Kuo A."/>
            <person name="Drula E."/>
            <person name="Kohler A."/>
            <person name="Sanchez-Garcia M."/>
            <person name="Morin E."/>
            <person name="Andreopoulos B."/>
            <person name="Barry K.W."/>
            <person name="Bonito G."/>
            <person name="Buee M."/>
            <person name="Carver A."/>
            <person name="Chen C."/>
            <person name="Cichocki N."/>
            <person name="Clum A."/>
            <person name="Culley D."/>
            <person name="Crous P.W."/>
            <person name="Fauchery L."/>
            <person name="Girlanda M."/>
            <person name="Hayes R.D."/>
            <person name="Keri Z."/>
            <person name="LaButti K."/>
            <person name="Lipzen A."/>
            <person name="Lombard V."/>
            <person name="Magnuson J."/>
            <person name="Maillard F."/>
            <person name="Murat C."/>
            <person name="Nolan M."/>
            <person name="Ohm R.A."/>
            <person name="Pangilinan J."/>
            <person name="Pereira M.F."/>
            <person name="Perotto S."/>
            <person name="Peter M."/>
            <person name="Pfister S."/>
            <person name="Riley R."/>
            <person name="Sitrit Y."/>
            <person name="Stielow J.B."/>
            <person name="Szollosi G."/>
            <person name="Zifcakova L."/>
            <person name="Stursova M."/>
            <person name="Spatafora J.W."/>
            <person name="Tedersoo L."/>
            <person name="Vaario L.M."/>
            <person name="Yamada A."/>
            <person name="Yan M."/>
            <person name="Wang P."/>
            <person name="Xu J."/>
            <person name="Bruns T."/>
            <person name="Baldrian P."/>
            <person name="Vilgalys R."/>
            <person name="Dunand C."/>
            <person name="Henrissat B."/>
            <person name="Grigoriev I.V."/>
            <person name="Hibbett D."/>
            <person name="Nagy L.G."/>
            <person name="Martin F.M."/>
        </authorList>
    </citation>
    <scope>NUCLEOTIDE SEQUENCE</scope>
    <source>
        <strain evidence="1">P2</strain>
    </source>
</reference>
<gene>
    <name evidence="1" type="ORF">BDM02DRAFT_3128231</name>
</gene>
<evidence type="ECO:0000313" key="1">
    <source>
        <dbReference type="EMBL" id="KAF9649628.1"/>
    </source>
</evidence>
<reference evidence="1" key="1">
    <citation type="submission" date="2019-10" db="EMBL/GenBank/DDBJ databases">
        <authorList>
            <consortium name="DOE Joint Genome Institute"/>
            <person name="Kuo A."/>
            <person name="Miyauchi S."/>
            <person name="Kiss E."/>
            <person name="Drula E."/>
            <person name="Kohler A."/>
            <person name="Sanchez-Garcia M."/>
            <person name="Andreopoulos B."/>
            <person name="Barry K.W."/>
            <person name="Bonito G."/>
            <person name="Buee M."/>
            <person name="Carver A."/>
            <person name="Chen C."/>
            <person name="Cichocki N."/>
            <person name="Clum A."/>
            <person name="Culley D."/>
            <person name="Crous P.W."/>
            <person name="Fauchery L."/>
            <person name="Girlanda M."/>
            <person name="Hayes R."/>
            <person name="Keri Z."/>
            <person name="Labutti K."/>
            <person name="Lipzen A."/>
            <person name="Lombard V."/>
            <person name="Magnuson J."/>
            <person name="Maillard F."/>
            <person name="Morin E."/>
            <person name="Murat C."/>
            <person name="Nolan M."/>
            <person name="Ohm R."/>
            <person name="Pangilinan J."/>
            <person name="Pereira M."/>
            <person name="Perotto S."/>
            <person name="Peter M."/>
            <person name="Riley R."/>
            <person name="Sitrit Y."/>
            <person name="Stielow B."/>
            <person name="Szollosi G."/>
            <person name="Zifcakova L."/>
            <person name="Stursova M."/>
            <person name="Spatafora J.W."/>
            <person name="Tedersoo L."/>
            <person name="Vaario L.-M."/>
            <person name="Yamada A."/>
            <person name="Yan M."/>
            <person name="Wang P."/>
            <person name="Xu J."/>
            <person name="Bruns T."/>
            <person name="Baldrian P."/>
            <person name="Vilgalys R."/>
            <person name="Henrissat B."/>
            <person name="Grigoriev I.V."/>
            <person name="Hibbett D."/>
            <person name="Nagy L.G."/>
            <person name="Martin F.M."/>
        </authorList>
    </citation>
    <scope>NUCLEOTIDE SEQUENCE</scope>
    <source>
        <strain evidence="1">P2</strain>
    </source>
</reference>
<dbReference type="Proteomes" id="UP000886501">
    <property type="component" value="Unassembled WGS sequence"/>
</dbReference>
<sequence length="595" mass="63979">MSGRTTPDEETSPLLGHHRTESYQTLVTNETTPNAKGREAPGVNLVWVLAALWSAVFLGALDGTIVATLLSPIGAHFNRSNQSSYIGTAYLLSVCCFTPLYGRLSDILGRKGAMLLALSLFGSGTLLCGIAPSMNVLIAARAIAGMGGGGSVLEFCAFVVGLNAFVPVHRVMTVSSIAVTDLIPLKKRGLYQGLANVLFGAGAGLGGPLGGWLNDQFGWRSAFLFQASIVPILAASMILVSIKVNIPLPEEVRSLPLHTKLGRIDCFGSLTLVLTVGCLLLGLSLKSTEELPWSHPLIWGLIFASGVWGIIFVIVEIRVATYPVMPIRLIKQRTPLAASLANFFASFAAFSMLYNVPLYFSAVRLNSSTDAGLHLLPHSIALSCGSLFAGWMMRRTGKLYSLTLVSVLLGIMACISVSLWNFNTSEFHLWLDLIPQGFGISSMITSTLIAIIANVAKEDIAVATGITYLFRTTGQVLGVSLSGALLQAILTKQLRKRVTGPEAFEIIERIRHSTTIIPELPAPLRAAAVTSYADALKAVFICQVAFNVLAFLCCIPIQENPLPSIPRATMEEQERLYRDRQTGQNRNSQNESSTP</sequence>